<keyword evidence="2" id="KW-0472">Membrane</keyword>
<dbReference type="AlphaFoldDB" id="A0A3L6SPY8"/>
<dbReference type="EMBL" id="PQIB02000004">
    <property type="protein sequence ID" value="RLN24155.1"/>
    <property type="molecule type" value="Genomic_DNA"/>
</dbReference>
<name>A0A3L6SPY8_PANMI</name>
<keyword evidence="4" id="KW-1185">Reference proteome</keyword>
<gene>
    <name evidence="3" type="ORF">C2845_PM07G31510</name>
</gene>
<proteinExistence type="predicted"/>
<sequence>MADDVIEAAARVIRILGEGALASSAGELARLAVELAGVDVGVDGVPRDNLRAAAAALSQADSARRSQAVLDLLDAATALEPLLGIDLNLLRSGTSDLARACSKHLETADDTDEVERAAAAPEEERAAGPWLWLLLRGRARIQRHRHRHRDLETALLAEDPPPPPQAARERDGAAIAANLLRQELRKQAREKLFALARSTQDLAGIVGVAHADLDRAIDALALVGAENVRAAVAALGAAATQLELKATAQLRALRAPVAQLADACREHGEAADAMQKVQRAAEDRAQQRGNAAGGTIQNEQPAAPGPGNELSSACSAMQGTALLGALTMLPYMGGAEGLLKLKLCEYRRNVGVVFAWLWCIIGVGVPCLMARSPLLHLIARLLNRVGMLCILSIHPLCSIWDLLCLVALTVSCMLPLAALTLLVIFYCHWSLAPDWVVGLWILVAVTHMGLLVWACYKKDL</sequence>
<keyword evidence="2" id="KW-0812">Transmembrane</keyword>
<feature type="transmembrane region" description="Helical" evidence="2">
    <location>
        <begin position="351"/>
        <end position="371"/>
    </location>
</feature>
<organism evidence="3 4">
    <name type="scientific">Panicum miliaceum</name>
    <name type="common">Proso millet</name>
    <name type="synonym">Broomcorn millet</name>
    <dbReference type="NCBI Taxonomy" id="4540"/>
    <lineage>
        <taxon>Eukaryota</taxon>
        <taxon>Viridiplantae</taxon>
        <taxon>Streptophyta</taxon>
        <taxon>Embryophyta</taxon>
        <taxon>Tracheophyta</taxon>
        <taxon>Spermatophyta</taxon>
        <taxon>Magnoliopsida</taxon>
        <taxon>Liliopsida</taxon>
        <taxon>Poales</taxon>
        <taxon>Poaceae</taxon>
        <taxon>PACMAD clade</taxon>
        <taxon>Panicoideae</taxon>
        <taxon>Panicodae</taxon>
        <taxon>Paniceae</taxon>
        <taxon>Panicinae</taxon>
        <taxon>Panicum</taxon>
        <taxon>Panicum sect. Panicum</taxon>
    </lineage>
</organism>
<accession>A0A3L6SPY8</accession>
<feature type="region of interest" description="Disordered" evidence="1">
    <location>
        <begin position="274"/>
        <end position="311"/>
    </location>
</feature>
<evidence type="ECO:0000313" key="4">
    <source>
        <dbReference type="Proteomes" id="UP000275267"/>
    </source>
</evidence>
<dbReference type="Proteomes" id="UP000275267">
    <property type="component" value="Unassembled WGS sequence"/>
</dbReference>
<protein>
    <submittedName>
        <fullName evidence="3">Uncharacterized protein</fullName>
    </submittedName>
</protein>
<comment type="caution">
    <text evidence="3">The sequence shown here is derived from an EMBL/GenBank/DDBJ whole genome shotgun (WGS) entry which is preliminary data.</text>
</comment>
<evidence type="ECO:0000313" key="3">
    <source>
        <dbReference type="EMBL" id="RLN24155.1"/>
    </source>
</evidence>
<evidence type="ECO:0000256" key="2">
    <source>
        <dbReference type="SAM" id="Phobius"/>
    </source>
</evidence>
<feature type="transmembrane region" description="Helical" evidence="2">
    <location>
        <begin position="437"/>
        <end position="456"/>
    </location>
</feature>
<reference evidence="4" key="1">
    <citation type="journal article" date="2019" name="Nat. Commun.">
        <title>The genome of broomcorn millet.</title>
        <authorList>
            <person name="Zou C."/>
            <person name="Miki D."/>
            <person name="Li D."/>
            <person name="Tang Q."/>
            <person name="Xiao L."/>
            <person name="Rajput S."/>
            <person name="Deng P."/>
            <person name="Jia W."/>
            <person name="Huang R."/>
            <person name="Zhang M."/>
            <person name="Sun Y."/>
            <person name="Hu J."/>
            <person name="Fu X."/>
            <person name="Schnable P.S."/>
            <person name="Li F."/>
            <person name="Zhang H."/>
            <person name="Feng B."/>
            <person name="Zhu X."/>
            <person name="Liu R."/>
            <person name="Schnable J.C."/>
            <person name="Zhu J.-K."/>
            <person name="Zhang H."/>
        </authorList>
    </citation>
    <scope>NUCLEOTIDE SEQUENCE [LARGE SCALE GENOMIC DNA]</scope>
</reference>
<keyword evidence="2" id="KW-1133">Transmembrane helix</keyword>
<evidence type="ECO:0000256" key="1">
    <source>
        <dbReference type="SAM" id="MobiDB-lite"/>
    </source>
</evidence>
<feature type="transmembrane region" description="Helical" evidence="2">
    <location>
        <begin position="403"/>
        <end position="431"/>
    </location>
</feature>